<dbReference type="EMBL" id="QFGA01000006">
    <property type="protein sequence ID" value="TEB04057.1"/>
    <property type="molecule type" value="Genomic_DNA"/>
</dbReference>
<feature type="domain" description="AMP-dependent synthetase/ligase" evidence="3">
    <location>
        <begin position="12"/>
        <end position="350"/>
    </location>
</feature>
<keyword evidence="6" id="KW-1185">Reference proteome</keyword>
<dbReference type="FunFam" id="3.30.300.30:FF:000008">
    <property type="entry name" value="2,3-dihydroxybenzoate-AMP ligase"/>
    <property type="match status" value="1"/>
</dbReference>
<dbReference type="PANTHER" id="PTHR43767">
    <property type="entry name" value="LONG-CHAIN-FATTY-ACID--COA LIGASE"/>
    <property type="match status" value="1"/>
</dbReference>
<gene>
    <name evidence="5" type="primary">lcfB_7</name>
    <name evidence="5" type="ORF">Psch_04236</name>
</gene>
<dbReference type="Proteomes" id="UP000298324">
    <property type="component" value="Unassembled WGS sequence"/>
</dbReference>
<protein>
    <submittedName>
        <fullName evidence="5">Long-chain-fatty-acid--CoA ligase</fullName>
        <ecNumber evidence="5">6.2.1.3</ecNumber>
    </submittedName>
</protein>
<dbReference type="CDD" id="cd05936">
    <property type="entry name" value="FC-FACS_FadD_like"/>
    <property type="match status" value="1"/>
</dbReference>
<sequence>MLVYELVQQGADEKIALYEKDAKYSYAQLKKKVGQYRNFLYAQGIRPTDNVGLFAKNSADFIFSYLAVVSLGGAVVPLNTMLTGREASFILADSQARYILTDKELQLNTGDIVSPPTQILIQNINEETSRVSYPAAPVIPMQETDPCVILYTSGTTGRPKGALLSHRNLITNAEAFSKVTEAAASDNTLCVLPMFHSFAWTCCVTTALYNGASITIVETFSPKEVIQTIREMGVTVVMGVPAMYSYYASLATPADLAGVRLFAAGGASLPLEILNSFYTKTGKKVIEGYGMSEASPAVAFNPLGATKPGSIGLPVPGVEVKIIAGDGRETVTGEIGEIIVKGPNVMLGYYGLPDETEEALRNGWLYTGDLAYKDEDGYIFIVDRKKDMVIVSGLNVYPREVEEIIYQHPVVQEAAVIGVPDKKRGETVRAFIVPKEGMQLNKKELLSFLKKNLASYKLPREIIEVGAMPKTATGKISKKDLRQLYNNLKYTES</sequence>
<dbReference type="AlphaFoldDB" id="A0A4Y7R5B9"/>
<evidence type="ECO:0000259" key="4">
    <source>
        <dbReference type="Pfam" id="PF13193"/>
    </source>
</evidence>
<dbReference type="Pfam" id="PF13193">
    <property type="entry name" value="AMP-binding_C"/>
    <property type="match status" value="1"/>
</dbReference>
<dbReference type="InterPro" id="IPR042099">
    <property type="entry name" value="ANL_N_sf"/>
</dbReference>
<evidence type="ECO:0000313" key="6">
    <source>
        <dbReference type="Proteomes" id="UP000298324"/>
    </source>
</evidence>
<dbReference type="PROSITE" id="PS00455">
    <property type="entry name" value="AMP_BINDING"/>
    <property type="match status" value="1"/>
</dbReference>
<dbReference type="SUPFAM" id="SSF56801">
    <property type="entry name" value="Acetyl-CoA synthetase-like"/>
    <property type="match status" value="1"/>
</dbReference>
<dbReference type="InterPro" id="IPR000873">
    <property type="entry name" value="AMP-dep_synth/lig_dom"/>
</dbReference>
<evidence type="ECO:0000313" key="5">
    <source>
        <dbReference type="EMBL" id="TEB04057.1"/>
    </source>
</evidence>
<feature type="domain" description="AMP-binding enzyme C-terminal" evidence="4">
    <location>
        <begin position="400"/>
        <end position="475"/>
    </location>
</feature>
<dbReference type="NCBIfam" id="NF004837">
    <property type="entry name" value="PRK06187.1"/>
    <property type="match status" value="1"/>
</dbReference>
<dbReference type="InterPro" id="IPR020845">
    <property type="entry name" value="AMP-binding_CS"/>
</dbReference>
<dbReference type="Gene3D" id="3.40.50.12780">
    <property type="entry name" value="N-terminal domain of ligase-like"/>
    <property type="match status" value="1"/>
</dbReference>
<dbReference type="EC" id="6.2.1.3" evidence="5"/>
<dbReference type="InterPro" id="IPR045851">
    <property type="entry name" value="AMP-bd_C_sf"/>
</dbReference>
<evidence type="ECO:0000256" key="2">
    <source>
        <dbReference type="ARBA" id="ARBA00022598"/>
    </source>
</evidence>
<dbReference type="GO" id="GO:0004467">
    <property type="term" value="F:long-chain fatty acid-CoA ligase activity"/>
    <property type="evidence" value="ECO:0007669"/>
    <property type="project" value="UniProtKB-EC"/>
</dbReference>
<accession>A0A4Y7R5B9</accession>
<proteinExistence type="inferred from homology"/>
<dbReference type="Pfam" id="PF00501">
    <property type="entry name" value="AMP-binding"/>
    <property type="match status" value="1"/>
</dbReference>
<reference evidence="5 6" key="1">
    <citation type="journal article" date="2018" name="Environ. Microbiol.">
        <title>Novel energy conservation strategies and behaviour of Pelotomaculum schinkii driving syntrophic propionate catabolism.</title>
        <authorList>
            <person name="Hidalgo-Ahumada C.A.P."/>
            <person name="Nobu M.K."/>
            <person name="Narihiro T."/>
            <person name="Tamaki H."/>
            <person name="Liu W.T."/>
            <person name="Kamagata Y."/>
            <person name="Stams A.J.M."/>
            <person name="Imachi H."/>
            <person name="Sousa D.Z."/>
        </authorList>
    </citation>
    <scope>NUCLEOTIDE SEQUENCE [LARGE SCALE GENOMIC DNA]</scope>
    <source>
        <strain evidence="5 6">HH</strain>
    </source>
</reference>
<comment type="caution">
    <text evidence="5">The sequence shown here is derived from an EMBL/GenBank/DDBJ whole genome shotgun (WGS) entry which is preliminary data.</text>
</comment>
<name>A0A4Y7R5B9_9FIRM</name>
<keyword evidence="2 5" id="KW-0436">Ligase</keyword>
<organism evidence="5 6">
    <name type="scientific">Pelotomaculum schinkii</name>
    <dbReference type="NCBI Taxonomy" id="78350"/>
    <lineage>
        <taxon>Bacteria</taxon>
        <taxon>Bacillati</taxon>
        <taxon>Bacillota</taxon>
        <taxon>Clostridia</taxon>
        <taxon>Eubacteriales</taxon>
        <taxon>Desulfotomaculaceae</taxon>
        <taxon>Pelotomaculum</taxon>
    </lineage>
</organism>
<comment type="similarity">
    <text evidence="1">Belongs to the ATP-dependent AMP-binding enzyme family.</text>
</comment>
<evidence type="ECO:0000256" key="1">
    <source>
        <dbReference type="ARBA" id="ARBA00006432"/>
    </source>
</evidence>
<evidence type="ECO:0000259" key="3">
    <source>
        <dbReference type="Pfam" id="PF00501"/>
    </source>
</evidence>
<dbReference type="InterPro" id="IPR050237">
    <property type="entry name" value="ATP-dep_AMP-bd_enzyme"/>
</dbReference>
<dbReference type="PANTHER" id="PTHR43767:SF1">
    <property type="entry name" value="NONRIBOSOMAL PEPTIDE SYNTHASE PES1 (EUROFUNG)-RELATED"/>
    <property type="match status" value="1"/>
</dbReference>
<dbReference type="InterPro" id="IPR025110">
    <property type="entry name" value="AMP-bd_C"/>
</dbReference>
<dbReference type="Gene3D" id="3.30.300.30">
    <property type="match status" value="1"/>
</dbReference>